<dbReference type="GO" id="GO:0005886">
    <property type="term" value="C:plasma membrane"/>
    <property type="evidence" value="ECO:0007669"/>
    <property type="project" value="TreeGrafter"/>
</dbReference>
<feature type="region of interest" description="Disordered" evidence="12">
    <location>
        <begin position="657"/>
        <end position="698"/>
    </location>
</feature>
<keyword evidence="7 11" id="KW-0406">Ion transport</keyword>
<proteinExistence type="inferred from homology"/>
<evidence type="ECO:0000256" key="12">
    <source>
        <dbReference type="SAM" id="MobiDB-lite"/>
    </source>
</evidence>
<evidence type="ECO:0008006" key="16">
    <source>
        <dbReference type="Google" id="ProtNLM"/>
    </source>
</evidence>
<feature type="compositionally biased region" description="Basic and acidic residues" evidence="12">
    <location>
        <begin position="929"/>
        <end position="938"/>
    </location>
</feature>
<evidence type="ECO:0000313" key="15">
    <source>
        <dbReference type="Proteomes" id="UP000286415"/>
    </source>
</evidence>
<evidence type="ECO:0000256" key="4">
    <source>
        <dbReference type="ARBA" id="ARBA00022692"/>
    </source>
</evidence>
<dbReference type="InterPro" id="IPR001873">
    <property type="entry name" value="ENaC"/>
</dbReference>
<feature type="transmembrane region" description="Helical" evidence="13">
    <location>
        <begin position="556"/>
        <end position="575"/>
    </location>
</feature>
<evidence type="ECO:0000313" key="14">
    <source>
        <dbReference type="EMBL" id="KAG5442893.1"/>
    </source>
</evidence>
<keyword evidence="2 11" id="KW-0813">Transport</keyword>
<dbReference type="OrthoDB" id="6265222at2759"/>
<dbReference type="AlphaFoldDB" id="A0A8T1M103"/>
<evidence type="ECO:0000256" key="6">
    <source>
        <dbReference type="ARBA" id="ARBA00023053"/>
    </source>
</evidence>
<dbReference type="PANTHER" id="PTHR11690">
    <property type="entry name" value="AMILORIDE-SENSITIVE SODIUM CHANNEL-RELATED"/>
    <property type="match status" value="1"/>
</dbReference>
<evidence type="ECO:0000256" key="1">
    <source>
        <dbReference type="ARBA" id="ARBA00004141"/>
    </source>
</evidence>
<feature type="region of interest" description="Disordered" evidence="12">
    <location>
        <begin position="912"/>
        <end position="965"/>
    </location>
</feature>
<feature type="compositionally biased region" description="Basic and acidic residues" evidence="12">
    <location>
        <begin position="886"/>
        <end position="900"/>
    </location>
</feature>
<sequence length="1049" mass="120325">MELRVPPRLQSRDTEEFLPVARVNVKQDETSAKIQTSVLPYYIARHRKMADSCFAHARGKEHGLKHIDIRKGILALFWIVIFFIVMSILFTMISDLIIAYVAMPVATQIKAEQQSLRFPDVTICTKVPFYVAADEDNLTNRSDSDSLDEILIEMRRAIVNKMRDSAVKITEDGVTGALLIQMVSRQDDTFLRAYQHLIYCRYHDGPCSFYNFTEIAHLRYVQCFTFAPNTRLISAGKGLQFIFYHKHGSQRPFVMLNDLEDPTFTDAINDGINVFIHNPGTFPTYAISSMPTSFSLRYGQQAIIEVSGLQYQSDQSGRKSCALSRQPYKYTNFRGGANYLEYAYTYEDCIANMKQRFIRDECRCYSDNLFVPFEGADRQLKPGKHEGRGNIKAFCRDIRQKTSQRLRGDFLCYDQYENMPTTSVLDKFVPLDKLYDTREDLDTRKIERHKICNLLCRKDIYSTRFFEVLELDPNLTFSPALLDSYVKQLSASQLDQPILQEFMEKYEGMDKVDSSVHLEELKTSDLIIVDIRLTKELIDVWEEELTESLFNLISNLGGTLGLCAGISFLSSFFLFCFFGRAFFHALMSFVLWFWWSVYLGRPPPTSLATDPTLGFVQSSVGDLSNPNDPDHPSKDLGSASSLVLSSVSLWTSGLSKGKHDMQATSHKPKQDDLTTGDQMETSSEEKPESSTLSNVPPIQRTMAVLELSQRNSPPEKKSGRQIFPSRIMVTQPDESTVHRQQEDKADHVEKPSGLITKNVKSEKKTGEEKKWIPSQSSAPEPPVVTVRHHRDRQTDREGTPVFPRADVSQPFVNAAHRHEKGQADQLQDHEFDGAITGRRLLSAETTDSDDDDEEETTSSETESQMEDSRFVPEQSNLRAVDSEDYETSHESQNDILVRDDFLPSTPIRDWVLRGSDREHNPDLGESTEPNERLQEKDLAFQNKKNPAHRPRRLPENIEPQKLSDESELPRLRDFLYRQDSDDFPPFIYDPPPSPLVRRPLDGATGRRIYMPEERNFDLPPLLDQELIPEYLRARYYGDPPPYSAQWYYK</sequence>
<feature type="compositionally biased region" description="Basic and acidic residues" evidence="12">
    <location>
        <begin position="759"/>
        <end position="771"/>
    </location>
</feature>
<gene>
    <name evidence="14" type="ORF">CSKR_113626</name>
</gene>
<dbReference type="PANTHER" id="PTHR11690:SF300">
    <property type="entry name" value="PICKPOCKET PROTEIN 19"/>
    <property type="match status" value="1"/>
</dbReference>
<evidence type="ECO:0000256" key="13">
    <source>
        <dbReference type="SAM" id="Phobius"/>
    </source>
</evidence>
<feature type="compositionally biased region" description="Basic and acidic residues" evidence="12">
    <location>
        <begin position="912"/>
        <end position="922"/>
    </location>
</feature>
<protein>
    <recommendedName>
        <fullName evidence="16">FMRFamide-activated amiloride-sensitive sodium channel</fullName>
    </recommendedName>
</protein>
<keyword evidence="9 11" id="KW-0739">Sodium transport</keyword>
<feature type="compositionally biased region" description="Basic and acidic residues" evidence="12">
    <location>
        <begin position="820"/>
        <end position="832"/>
    </location>
</feature>
<dbReference type="EMBL" id="NIRI02000056">
    <property type="protein sequence ID" value="KAG5442893.1"/>
    <property type="molecule type" value="Genomic_DNA"/>
</dbReference>
<keyword evidence="4 11" id="KW-0812">Transmembrane</keyword>
<feature type="transmembrane region" description="Helical" evidence="13">
    <location>
        <begin position="582"/>
        <end position="600"/>
    </location>
</feature>
<evidence type="ECO:0000256" key="5">
    <source>
        <dbReference type="ARBA" id="ARBA00022989"/>
    </source>
</evidence>
<dbReference type="Gene3D" id="2.60.470.10">
    <property type="entry name" value="Acid-sensing ion channels like domains"/>
    <property type="match status" value="1"/>
</dbReference>
<feature type="region of interest" description="Disordered" evidence="12">
    <location>
        <begin position="757"/>
        <end position="900"/>
    </location>
</feature>
<reference evidence="14 15" key="2">
    <citation type="journal article" date="2021" name="Genomics">
        <title>High-quality reference genome for Clonorchis sinensis.</title>
        <authorList>
            <person name="Young N.D."/>
            <person name="Stroehlein A.J."/>
            <person name="Kinkar L."/>
            <person name="Wang T."/>
            <person name="Sohn W.M."/>
            <person name="Chang B.C.H."/>
            <person name="Kaur P."/>
            <person name="Weisz D."/>
            <person name="Dudchenko O."/>
            <person name="Aiden E.L."/>
            <person name="Korhonen P.K."/>
            <person name="Gasser R.B."/>
        </authorList>
    </citation>
    <scope>NUCLEOTIDE SEQUENCE [LARGE SCALE GENOMIC DNA]</scope>
    <source>
        <strain evidence="14">Cs-k2</strain>
    </source>
</reference>
<keyword evidence="8 13" id="KW-0472">Membrane</keyword>
<comment type="caution">
    <text evidence="14">The sequence shown here is derived from an EMBL/GenBank/DDBJ whole genome shotgun (WGS) entry which is preliminary data.</text>
</comment>
<dbReference type="Proteomes" id="UP000286415">
    <property type="component" value="Unassembled WGS sequence"/>
</dbReference>
<comment type="similarity">
    <text evidence="11">Belongs to the amiloride-sensitive sodium channel (TC 1.A.6) family.</text>
</comment>
<evidence type="ECO:0000256" key="11">
    <source>
        <dbReference type="RuleBase" id="RU000679"/>
    </source>
</evidence>
<name>A0A8T1M103_CLOSI</name>
<accession>A0A8T1M103</accession>
<keyword evidence="6" id="KW-0915">Sodium</keyword>
<feature type="transmembrane region" description="Helical" evidence="13">
    <location>
        <begin position="73"/>
        <end position="103"/>
    </location>
</feature>
<reference evidence="14 15" key="1">
    <citation type="journal article" date="2018" name="Biotechnol. Adv.">
        <title>Improved genomic resources and new bioinformatic workflow for the carcinogenic parasite Clonorchis sinensis: Biotechnological implications.</title>
        <authorList>
            <person name="Wang D."/>
            <person name="Korhonen P.K."/>
            <person name="Gasser R.B."/>
            <person name="Young N.D."/>
        </authorList>
    </citation>
    <scope>NUCLEOTIDE SEQUENCE [LARGE SCALE GENOMIC DNA]</scope>
    <source>
        <strain evidence="14">Cs-k2</strain>
    </source>
</reference>
<evidence type="ECO:0000256" key="7">
    <source>
        <dbReference type="ARBA" id="ARBA00023065"/>
    </source>
</evidence>
<evidence type="ECO:0000256" key="10">
    <source>
        <dbReference type="ARBA" id="ARBA00023303"/>
    </source>
</evidence>
<keyword evidence="10 11" id="KW-0407">Ion channel</keyword>
<keyword evidence="15" id="KW-1185">Reference proteome</keyword>
<dbReference type="Pfam" id="PF00858">
    <property type="entry name" value="ASC"/>
    <property type="match status" value="1"/>
</dbReference>
<keyword evidence="3 11" id="KW-0894">Sodium channel</keyword>
<evidence type="ECO:0000256" key="3">
    <source>
        <dbReference type="ARBA" id="ARBA00022461"/>
    </source>
</evidence>
<evidence type="ECO:0000256" key="2">
    <source>
        <dbReference type="ARBA" id="ARBA00022448"/>
    </source>
</evidence>
<feature type="compositionally biased region" description="Acidic residues" evidence="12">
    <location>
        <begin position="846"/>
        <end position="857"/>
    </location>
</feature>
<evidence type="ECO:0000256" key="9">
    <source>
        <dbReference type="ARBA" id="ARBA00023201"/>
    </source>
</evidence>
<dbReference type="GO" id="GO:0015280">
    <property type="term" value="F:ligand-gated sodium channel activity"/>
    <property type="evidence" value="ECO:0007669"/>
    <property type="project" value="TreeGrafter"/>
</dbReference>
<keyword evidence="5 13" id="KW-1133">Transmembrane helix</keyword>
<evidence type="ECO:0000256" key="8">
    <source>
        <dbReference type="ARBA" id="ARBA00023136"/>
    </source>
</evidence>
<organism evidence="14 15">
    <name type="scientific">Clonorchis sinensis</name>
    <name type="common">Chinese liver fluke</name>
    <dbReference type="NCBI Taxonomy" id="79923"/>
    <lineage>
        <taxon>Eukaryota</taxon>
        <taxon>Metazoa</taxon>
        <taxon>Spiralia</taxon>
        <taxon>Lophotrochozoa</taxon>
        <taxon>Platyhelminthes</taxon>
        <taxon>Trematoda</taxon>
        <taxon>Digenea</taxon>
        <taxon>Opisthorchiida</taxon>
        <taxon>Opisthorchiata</taxon>
        <taxon>Opisthorchiidae</taxon>
        <taxon>Clonorchis</taxon>
    </lineage>
</organism>
<comment type="subcellular location">
    <subcellularLocation>
        <location evidence="1">Membrane</location>
        <topology evidence="1">Multi-pass membrane protein</topology>
    </subcellularLocation>
</comment>
<dbReference type="PRINTS" id="PR01078">
    <property type="entry name" value="AMINACHANNEL"/>
</dbReference>